<dbReference type="AlphaFoldDB" id="A0A8S3Q3Z5"/>
<keyword evidence="3" id="KW-1185">Reference proteome</keyword>
<evidence type="ECO:0000313" key="3">
    <source>
        <dbReference type="Proteomes" id="UP000683360"/>
    </source>
</evidence>
<accession>A0A8S3Q3Z5</accession>
<dbReference type="Gene3D" id="2.60.120.40">
    <property type="match status" value="1"/>
</dbReference>
<evidence type="ECO:0000313" key="2">
    <source>
        <dbReference type="EMBL" id="CAG2188877.1"/>
    </source>
</evidence>
<gene>
    <name evidence="2" type="ORF">MEDL_4238</name>
</gene>
<dbReference type="InterPro" id="IPR001073">
    <property type="entry name" value="C1q_dom"/>
</dbReference>
<comment type="caution">
    <text evidence="2">The sequence shown here is derived from an EMBL/GenBank/DDBJ whole genome shotgun (WGS) entry which is preliminary data.</text>
</comment>
<dbReference type="OrthoDB" id="6117244at2759"/>
<dbReference type="InterPro" id="IPR008983">
    <property type="entry name" value="Tumour_necrosis_fac-like_dom"/>
</dbReference>
<proteinExistence type="predicted"/>
<dbReference type="Pfam" id="PF00386">
    <property type="entry name" value="C1q"/>
    <property type="match status" value="1"/>
</dbReference>
<sequence>MRLCSCKIEELNDIIIQNQLELNETRSELSETKKSFTDSLAKTKKSFTDSLSKTKKSFTDSLALFYQQMQTLKSATGVFTAPSSGMYAFTWTLCVDSRINDGGYGEFGTELVVDGQICGTLHADTESHADDACSTGFIIKYVRKTGKVYLRNNDDHQGSFLSKDSQTRTTFSGWKLN</sequence>
<feature type="domain" description="C1q" evidence="1">
    <location>
        <begin position="64"/>
        <end position="174"/>
    </location>
</feature>
<protein>
    <recommendedName>
        <fullName evidence="1">C1q domain-containing protein</fullName>
    </recommendedName>
</protein>
<dbReference type="EMBL" id="CAJPWZ010000276">
    <property type="protein sequence ID" value="CAG2188877.1"/>
    <property type="molecule type" value="Genomic_DNA"/>
</dbReference>
<reference evidence="2" key="1">
    <citation type="submission" date="2021-03" db="EMBL/GenBank/DDBJ databases">
        <authorList>
            <person name="Bekaert M."/>
        </authorList>
    </citation>
    <scope>NUCLEOTIDE SEQUENCE</scope>
</reference>
<evidence type="ECO:0000259" key="1">
    <source>
        <dbReference type="Pfam" id="PF00386"/>
    </source>
</evidence>
<organism evidence="2 3">
    <name type="scientific">Mytilus edulis</name>
    <name type="common">Blue mussel</name>
    <dbReference type="NCBI Taxonomy" id="6550"/>
    <lineage>
        <taxon>Eukaryota</taxon>
        <taxon>Metazoa</taxon>
        <taxon>Spiralia</taxon>
        <taxon>Lophotrochozoa</taxon>
        <taxon>Mollusca</taxon>
        <taxon>Bivalvia</taxon>
        <taxon>Autobranchia</taxon>
        <taxon>Pteriomorphia</taxon>
        <taxon>Mytilida</taxon>
        <taxon>Mytiloidea</taxon>
        <taxon>Mytilidae</taxon>
        <taxon>Mytilinae</taxon>
        <taxon>Mytilus</taxon>
    </lineage>
</organism>
<dbReference type="Proteomes" id="UP000683360">
    <property type="component" value="Unassembled WGS sequence"/>
</dbReference>
<name>A0A8S3Q3Z5_MYTED</name>
<dbReference type="SUPFAM" id="SSF49842">
    <property type="entry name" value="TNF-like"/>
    <property type="match status" value="1"/>
</dbReference>